<organism evidence="2 3">
    <name type="scientific">Polarella glacialis</name>
    <name type="common">Dinoflagellate</name>
    <dbReference type="NCBI Taxonomy" id="89957"/>
    <lineage>
        <taxon>Eukaryota</taxon>
        <taxon>Sar</taxon>
        <taxon>Alveolata</taxon>
        <taxon>Dinophyceae</taxon>
        <taxon>Suessiales</taxon>
        <taxon>Suessiaceae</taxon>
        <taxon>Polarella</taxon>
    </lineage>
</organism>
<dbReference type="InterPro" id="IPR011009">
    <property type="entry name" value="Kinase-like_dom_sf"/>
</dbReference>
<evidence type="ECO:0000313" key="3">
    <source>
        <dbReference type="Proteomes" id="UP000654075"/>
    </source>
</evidence>
<dbReference type="OrthoDB" id="336747at2759"/>
<dbReference type="EMBL" id="CAJNNV010004858">
    <property type="protein sequence ID" value="CAE8591322.1"/>
    <property type="molecule type" value="Genomic_DNA"/>
</dbReference>
<keyword evidence="3" id="KW-1185">Reference proteome</keyword>
<feature type="non-terminal residue" evidence="2">
    <location>
        <position position="1"/>
    </location>
</feature>
<protein>
    <recommendedName>
        <fullName evidence="4">Non-specific serine/threonine protein kinase</fullName>
    </recommendedName>
</protein>
<dbReference type="Gene3D" id="1.10.510.10">
    <property type="entry name" value="Transferase(Phosphotransferase) domain 1"/>
    <property type="match status" value="1"/>
</dbReference>
<proteinExistence type="predicted"/>
<evidence type="ECO:0000313" key="2">
    <source>
        <dbReference type="EMBL" id="CAE8591322.1"/>
    </source>
</evidence>
<feature type="compositionally biased region" description="Low complexity" evidence="1">
    <location>
        <begin position="73"/>
        <end position="92"/>
    </location>
</feature>
<reference evidence="2" key="1">
    <citation type="submission" date="2021-02" db="EMBL/GenBank/DDBJ databases">
        <authorList>
            <person name="Dougan E. K."/>
            <person name="Rhodes N."/>
            <person name="Thang M."/>
            <person name="Chan C."/>
        </authorList>
    </citation>
    <scope>NUCLEOTIDE SEQUENCE</scope>
</reference>
<evidence type="ECO:0000256" key="1">
    <source>
        <dbReference type="SAM" id="MobiDB-lite"/>
    </source>
</evidence>
<feature type="non-terminal residue" evidence="2">
    <location>
        <position position="136"/>
    </location>
</feature>
<sequence>WDDISSAAKDLVRQLMTVDPRQRPNIKEVLSQTWLHEESECVEPFSKRPRLDSETGLTVTVTVDSETDVDGGQQQQQQQQQQTITTITNNNNSVDKRPLLDSETVAGGACSTPPMSTGLALGPLAASEVRETVIID</sequence>
<dbReference type="SUPFAM" id="SSF56112">
    <property type="entry name" value="Protein kinase-like (PK-like)"/>
    <property type="match status" value="1"/>
</dbReference>
<name>A0A813DTR5_POLGL</name>
<evidence type="ECO:0008006" key="4">
    <source>
        <dbReference type="Google" id="ProtNLM"/>
    </source>
</evidence>
<feature type="region of interest" description="Disordered" evidence="1">
    <location>
        <begin position="66"/>
        <end position="96"/>
    </location>
</feature>
<dbReference type="AlphaFoldDB" id="A0A813DTR5"/>
<comment type="caution">
    <text evidence="2">The sequence shown here is derived from an EMBL/GenBank/DDBJ whole genome shotgun (WGS) entry which is preliminary data.</text>
</comment>
<dbReference type="Proteomes" id="UP000654075">
    <property type="component" value="Unassembled WGS sequence"/>
</dbReference>
<gene>
    <name evidence="2" type="ORF">PGLA1383_LOCUS9998</name>
</gene>
<accession>A0A813DTR5</accession>